<organism evidence="1">
    <name type="scientific">marine sediment metagenome</name>
    <dbReference type="NCBI Taxonomy" id="412755"/>
    <lineage>
        <taxon>unclassified sequences</taxon>
        <taxon>metagenomes</taxon>
        <taxon>ecological metagenomes</taxon>
    </lineage>
</organism>
<name>X1I3P7_9ZZZZ</name>
<dbReference type="AlphaFoldDB" id="X1I3P7"/>
<accession>X1I3P7</accession>
<protein>
    <submittedName>
        <fullName evidence="1">Uncharacterized protein</fullName>
    </submittedName>
</protein>
<evidence type="ECO:0000313" key="1">
    <source>
        <dbReference type="EMBL" id="GAH77001.1"/>
    </source>
</evidence>
<dbReference type="EMBL" id="BARU01042957">
    <property type="protein sequence ID" value="GAH77001.1"/>
    <property type="molecule type" value="Genomic_DNA"/>
</dbReference>
<proteinExistence type="predicted"/>
<gene>
    <name evidence="1" type="ORF">S03H2_65884</name>
</gene>
<sequence>NPVTSDPWVDLEDDRIEFHKQIRHEAVPILP</sequence>
<feature type="non-terminal residue" evidence="1">
    <location>
        <position position="1"/>
    </location>
</feature>
<reference evidence="1" key="1">
    <citation type="journal article" date="2014" name="Front. Microbiol.">
        <title>High frequency of phylogenetically diverse reductive dehalogenase-homologous genes in deep subseafloor sedimentary metagenomes.</title>
        <authorList>
            <person name="Kawai M."/>
            <person name="Futagami T."/>
            <person name="Toyoda A."/>
            <person name="Takaki Y."/>
            <person name="Nishi S."/>
            <person name="Hori S."/>
            <person name="Arai W."/>
            <person name="Tsubouchi T."/>
            <person name="Morono Y."/>
            <person name="Uchiyama I."/>
            <person name="Ito T."/>
            <person name="Fujiyama A."/>
            <person name="Inagaki F."/>
            <person name="Takami H."/>
        </authorList>
    </citation>
    <scope>NUCLEOTIDE SEQUENCE</scope>
    <source>
        <strain evidence="1">Expedition CK06-06</strain>
    </source>
</reference>
<comment type="caution">
    <text evidence="1">The sequence shown here is derived from an EMBL/GenBank/DDBJ whole genome shotgun (WGS) entry which is preliminary data.</text>
</comment>